<feature type="transmembrane region" description="Helical" evidence="5">
    <location>
        <begin position="1095"/>
        <end position="1124"/>
    </location>
</feature>
<evidence type="ECO:0000256" key="4">
    <source>
        <dbReference type="SAM" id="MobiDB-lite"/>
    </source>
</evidence>
<sequence>MSLNQSEQDLALYPVEACGSPRTLIDILEHTTTAYPKAFAIDNGTSRLTYEELAARIDARVAKLRAAGVGAGDRIGVRVTSGTLDLYVSILAVLAAGAAYVPVDVDDPDERAQLVWTEANVTAVLTDDDTLTNCNAPIGGPQRKPGLEDDAWIIFTSGSTGKPKGVAVTHRSAAAFVDAESKIFLPEKPLAPGDRVLAGLSVAFDASCEEMWLAWRYGACLVPAPRSLVKAGADLGTFLTTQRISVVSTVPTLAALWPAEALKGLRLLILGGEACPPELATRLATHVESVWNTYGPTEATVVACAAPLVAGQPVRIGLPLAGWKLAVVDAEGNAVKWGEEGELVIGGVGMARYLDPEKDKVKFAPAPCFNGERAYRSGDLVRADRDGLFFVGRNDEQIKLGGRRIELGEIDAALMTLPGVSAGASAIRRSETGNQVLVGYVVRNGPPEANDRGILRRLLPATLVPMLVTVDDLPVRTSGKVDRKSLPWPPPASSHVDAQPIHGTTAWLAEQWRRVLGVPATGDSNFFDLGGTSLAAAQLVTQLRLRCPTMSVADVYENPSLRSMAARVDDLAGTRQDDRLVKPTARWVVMIQCLILIAEFAFTSGRWLAGVSAVKKIFALRLAEGSWADTYALPWWLVGVLIGVFWTFPGRLTTTALGARILTMGIKPGTYKRGGGTHLRLWGAERFVGMGGVGAIAGTPWARVYGRLLGCHIGKDVQLHALPPTTGLASFGDGCAVESEVDIAGWWLDGDFLHIGTITMGEGSRVGGRTNLMPDTELEPYASVEAGSVVQGLVRGPDVTPSAEEKAFLSEAGFFTLFFDNLRYTITLFLLDILPIIPASPVLALTPILVRDYNDFHELMITLLKFALPGGVLGTFLYIALCVIFVRFASLFLRPGVYSWHSTTAWAAWVTHATMLTIRVFLFPIYASILTPAWLRMFGARIGRYVEASTVVPIPSLMSVEDGAFLADDVSMSASEIDRGRIRIGRSSVGEKAFVGNSGIVDIGVHVPERSLVGVLGTAPRDMEAGSSWLGRPALSLPRKADSKVDDSLTFNPPLRLYFARGLVELFRALPLLISAMLVTSIGIGYLWILTTFGIGWAILAGPGLMLGAALAACTITTVAKWVLTPRITPGMERPLWSSFVWRNELADTFVQSLAVPWMAGAFYGTPFLNWWLRTLGAKIGHGVWLESHFLPEAELCQLGHGATVNRGAVLQTHLFHDRIMRLDKVTLERGATLGPRAIALPATTIGAGTTVAPVSLVMRGEQLPAGTRWKGNPVRPWIGAKKLESSESSSSEGSDWDSPSPA</sequence>
<feature type="transmembrane region" description="Helical" evidence="5">
    <location>
        <begin position="630"/>
        <end position="648"/>
    </location>
</feature>
<dbReference type="CDD" id="cd05930">
    <property type="entry name" value="A_NRPS"/>
    <property type="match status" value="1"/>
</dbReference>
<dbReference type="PROSITE" id="PS00455">
    <property type="entry name" value="AMP_BINDING"/>
    <property type="match status" value="1"/>
</dbReference>
<dbReference type="SUPFAM" id="SSF51161">
    <property type="entry name" value="Trimeric LpxA-like enzymes"/>
    <property type="match status" value="3"/>
</dbReference>
<dbReference type="InterPro" id="IPR012728">
    <property type="entry name" value="Pls/PosA_C"/>
</dbReference>
<keyword evidence="5" id="KW-0812">Transmembrane</keyword>
<gene>
    <name evidence="7" type="ORF">AAL_00796</name>
</gene>
<dbReference type="Gene3D" id="3.30.300.30">
    <property type="match status" value="1"/>
</dbReference>
<name>A0A166V6S0_9HYPO</name>
<dbReference type="GO" id="GO:0044550">
    <property type="term" value="P:secondary metabolite biosynthetic process"/>
    <property type="evidence" value="ECO:0007669"/>
    <property type="project" value="TreeGrafter"/>
</dbReference>
<dbReference type="Gene3D" id="2.160.10.10">
    <property type="entry name" value="Hexapeptide repeat proteins"/>
    <property type="match status" value="1"/>
</dbReference>
<feature type="transmembrane region" description="Helical" evidence="5">
    <location>
        <begin position="587"/>
        <end position="609"/>
    </location>
</feature>
<proteinExistence type="predicted"/>
<evidence type="ECO:0000313" key="8">
    <source>
        <dbReference type="Proteomes" id="UP000078544"/>
    </source>
</evidence>
<dbReference type="SUPFAM" id="SSF56801">
    <property type="entry name" value="Acetyl-CoA synthetase-like"/>
    <property type="match status" value="1"/>
</dbReference>
<dbReference type="GO" id="GO:0016874">
    <property type="term" value="F:ligase activity"/>
    <property type="evidence" value="ECO:0007669"/>
    <property type="project" value="UniProtKB-KW"/>
</dbReference>
<evidence type="ECO:0000259" key="6">
    <source>
        <dbReference type="PROSITE" id="PS50075"/>
    </source>
</evidence>
<feature type="region of interest" description="Disordered" evidence="4">
    <location>
        <begin position="1266"/>
        <end position="1303"/>
    </location>
</feature>
<feature type="domain" description="Carrier" evidence="6">
    <location>
        <begin position="499"/>
        <end position="572"/>
    </location>
</feature>
<dbReference type="Gene3D" id="3.40.50.12780">
    <property type="entry name" value="N-terminal domain of ligase-like"/>
    <property type="match status" value="1"/>
</dbReference>
<dbReference type="Proteomes" id="UP000078544">
    <property type="component" value="Unassembled WGS sequence"/>
</dbReference>
<dbReference type="NCBIfam" id="TIGR02353">
    <property type="entry name" value="NRPS_term_dom"/>
    <property type="match status" value="1"/>
</dbReference>
<dbReference type="GO" id="GO:0043041">
    <property type="term" value="P:amino acid activation for nonribosomal peptide biosynthetic process"/>
    <property type="evidence" value="ECO:0007669"/>
    <property type="project" value="TreeGrafter"/>
</dbReference>
<evidence type="ECO:0000256" key="3">
    <source>
        <dbReference type="ARBA" id="ARBA00022598"/>
    </source>
</evidence>
<dbReference type="InterPro" id="IPR042099">
    <property type="entry name" value="ANL_N_sf"/>
</dbReference>
<dbReference type="Pfam" id="PF00550">
    <property type="entry name" value="PP-binding"/>
    <property type="match status" value="1"/>
</dbReference>
<dbReference type="PANTHER" id="PTHR45527">
    <property type="entry name" value="NONRIBOSOMAL PEPTIDE SYNTHETASE"/>
    <property type="match status" value="1"/>
</dbReference>
<keyword evidence="1" id="KW-0596">Phosphopantetheine</keyword>
<dbReference type="InterPro" id="IPR010071">
    <property type="entry name" value="AA_adenyl_dom"/>
</dbReference>
<feature type="transmembrane region" description="Helical" evidence="5">
    <location>
        <begin position="906"/>
        <end position="935"/>
    </location>
</feature>
<dbReference type="SMART" id="SM00823">
    <property type="entry name" value="PKS_PP"/>
    <property type="match status" value="1"/>
</dbReference>
<evidence type="ECO:0000256" key="2">
    <source>
        <dbReference type="ARBA" id="ARBA00022553"/>
    </source>
</evidence>
<feature type="transmembrane region" description="Helical" evidence="5">
    <location>
        <begin position="1066"/>
        <end position="1089"/>
    </location>
</feature>
<dbReference type="InterPro" id="IPR009081">
    <property type="entry name" value="PP-bd_ACP"/>
</dbReference>
<dbReference type="InterPro" id="IPR036736">
    <property type="entry name" value="ACP-like_sf"/>
</dbReference>
<evidence type="ECO:0000256" key="5">
    <source>
        <dbReference type="SAM" id="Phobius"/>
    </source>
</evidence>
<dbReference type="Pfam" id="PF00501">
    <property type="entry name" value="AMP-binding"/>
    <property type="match status" value="2"/>
</dbReference>
<evidence type="ECO:0000256" key="1">
    <source>
        <dbReference type="ARBA" id="ARBA00022450"/>
    </source>
</evidence>
<dbReference type="NCBIfam" id="TIGR01733">
    <property type="entry name" value="AA-adenyl-dom"/>
    <property type="match status" value="1"/>
</dbReference>
<dbReference type="InterPro" id="IPR045851">
    <property type="entry name" value="AMP-bd_C_sf"/>
</dbReference>
<dbReference type="InterPro" id="IPR020845">
    <property type="entry name" value="AMP-binding_CS"/>
</dbReference>
<feature type="transmembrane region" description="Helical" evidence="5">
    <location>
        <begin position="824"/>
        <end position="850"/>
    </location>
</feature>
<keyword evidence="2" id="KW-0597">Phosphoprotein</keyword>
<dbReference type="InterPro" id="IPR011004">
    <property type="entry name" value="Trimer_LpxA-like_sf"/>
</dbReference>
<keyword evidence="5" id="KW-1133">Transmembrane helix</keyword>
<keyword evidence="5" id="KW-0472">Membrane</keyword>
<dbReference type="Gene3D" id="1.10.1200.10">
    <property type="entry name" value="ACP-like"/>
    <property type="match status" value="1"/>
</dbReference>
<dbReference type="GO" id="GO:0031177">
    <property type="term" value="F:phosphopantetheine binding"/>
    <property type="evidence" value="ECO:0007669"/>
    <property type="project" value="InterPro"/>
</dbReference>
<dbReference type="InterPro" id="IPR000873">
    <property type="entry name" value="AMP-dep_synth/lig_dom"/>
</dbReference>
<dbReference type="SUPFAM" id="SSF47336">
    <property type="entry name" value="ACP-like"/>
    <property type="match status" value="1"/>
</dbReference>
<comment type="caution">
    <text evidence="7">The sequence shown here is derived from an EMBL/GenBank/DDBJ whole genome shotgun (WGS) entry which is preliminary data.</text>
</comment>
<dbReference type="PROSITE" id="PS50075">
    <property type="entry name" value="CARRIER"/>
    <property type="match status" value="1"/>
</dbReference>
<dbReference type="PANTHER" id="PTHR45527:SF1">
    <property type="entry name" value="FATTY ACID SYNTHASE"/>
    <property type="match status" value="1"/>
</dbReference>
<dbReference type="OrthoDB" id="416786at2759"/>
<protein>
    <submittedName>
        <fullName evidence="7">Non-ribosomal peptide synthetase</fullName>
    </submittedName>
</protein>
<accession>A0A166V6S0</accession>
<organism evidence="7 8">
    <name type="scientific">Moelleriella libera RCEF 2490</name>
    <dbReference type="NCBI Taxonomy" id="1081109"/>
    <lineage>
        <taxon>Eukaryota</taxon>
        <taxon>Fungi</taxon>
        <taxon>Dikarya</taxon>
        <taxon>Ascomycota</taxon>
        <taxon>Pezizomycotina</taxon>
        <taxon>Sordariomycetes</taxon>
        <taxon>Hypocreomycetidae</taxon>
        <taxon>Hypocreales</taxon>
        <taxon>Clavicipitaceae</taxon>
        <taxon>Moelleriella</taxon>
    </lineage>
</organism>
<evidence type="ECO:0000313" key="7">
    <source>
        <dbReference type="EMBL" id="OAA33331.1"/>
    </source>
</evidence>
<keyword evidence="8" id="KW-1185">Reference proteome</keyword>
<dbReference type="STRING" id="1081109.A0A166V6S0"/>
<reference evidence="7 8" key="1">
    <citation type="journal article" date="2016" name="Genome Biol. Evol.">
        <title>Divergent and convergent evolution of fungal pathogenicity.</title>
        <authorList>
            <person name="Shang Y."/>
            <person name="Xiao G."/>
            <person name="Zheng P."/>
            <person name="Cen K."/>
            <person name="Zhan S."/>
            <person name="Wang C."/>
        </authorList>
    </citation>
    <scope>NUCLEOTIDE SEQUENCE [LARGE SCALE GENOMIC DNA]</scope>
    <source>
        <strain evidence="7 8">RCEF 2490</strain>
    </source>
</reference>
<feature type="transmembrane region" description="Helical" evidence="5">
    <location>
        <begin position="862"/>
        <end position="886"/>
    </location>
</feature>
<feature type="compositionally biased region" description="Low complexity" evidence="4">
    <location>
        <begin position="1287"/>
        <end position="1303"/>
    </location>
</feature>
<dbReference type="EMBL" id="AZGY01000001">
    <property type="protein sequence ID" value="OAA33331.1"/>
    <property type="molecule type" value="Genomic_DNA"/>
</dbReference>
<keyword evidence="3" id="KW-0436">Ligase</keyword>
<dbReference type="GO" id="GO:0005737">
    <property type="term" value="C:cytoplasm"/>
    <property type="evidence" value="ECO:0007669"/>
    <property type="project" value="TreeGrafter"/>
</dbReference>
<dbReference type="InterPro" id="IPR020806">
    <property type="entry name" value="PKS_PP-bd"/>
</dbReference>